<name>A0ABT4CXR7_9CLOT</name>
<gene>
    <name evidence="10" type="ORF">OW763_05480</name>
</gene>
<evidence type="ECO:0000256" key="5">
    <source>
        <dbReference type="ARBA" id="ARBA00022691"/>
    </source>
</evidence>
<feature type="domain" description="DNA methylase N-4/N-6" evidence="9">
    <location>
        <begin position="248"/>
        <end position="402"/>
    </location>
</feature>
<dbReference type="RefSeq" id="WP_268040075.1">
    <property type="nucleotide sequence ID" value="NZ_JAPQER010000002.1"/>
</dbReference>
<evidence type="ECO:0000256" key="2">
    <source>
        <dbReference type="ARBA" id="ARBA00012185"/>
    </source>
</evidence>
<dbReference type="GO" id="GO:0008168">
    <property type="term" value="F:methyltransferase activity"/>
    <property type="evidence" value="ECO:0007669"/>
    <property type="project" value="UniProtKB-KW"/>
</dbReference>
<dbReference type="EC" id="2.1.1.113" evidence="2"/>
<keyword evidence="4" id="KW-0808">Transferase</keyword>
<dbReference type="InterPro" id="IPR029063">
    <property type="entry name" value="SAM-dependent_MTases_sf"/>
</dbReference>
<dbReference type="Pfam" id="PF01555">
    <property type="entry name" value="N6_N4_Mtase"/>
    <property type="match status" value="2"/>
</dbReference>
<dbReference type="PROSITE" id="PS00093">
    <property type="entry name" value="N4_MTASE"/>
    <property type="match status" value="1"/>
</dbReference>
<comment type="caution">
    <text evidence="10">The sequence shown here is derived from an EMBL/GenBank/DDBJ whole genome shotgun (WGS) entry which is preliminary data.</text>
</comment>
<sequence>MELQEFDWSDIIWKTNKKRWINSLHAMCSYLAMFPPSLPNYLIKQFSQPGEVVFDPFSGRGTAPLEACLNGRIGIGNDLSPLARILTGAKVNVPQLQNVTRRINQLEDNYTYTDVLNVEPNIKMLYDEEVTLPQLVYLKNNLKIKNKVDQFIMGSLLGIMHGKIRKDGTSMYLSISMPNTFSMSPNYIRNYIEKNNINKIKNDVFEALRYKVNLLYKEKSNNYVKGKAYGFDAMKINYNRRIFKENYIDLIITSPPYLQVINYGTYNWIRLWMLNNIYDSEEINEKLKSNKVYTINRELKLKDELRLKEYLEFMKEVILGWERILKEDGMAFVIIGDVSNYNNKYIKLAEEVWKYAKNYTSLKLIDIIEDKIDTKTKVTKIWGNKKRGEATKIDRILILSKGNGRMPNYTTNIRDHFSYFYK</sequence>
<evidence type="ECO:0000256" key="4">
    <source>
        <dbReference type="ARBA" id="ARBA00022679"/>
    </source>
</evidence>
<protein>
    <recommendedName>
        <fullName evidence="2">site-specific DNA-methyltransferase (cytosine-N(4)-specific)</fullName>
        <ecNumber evidence="2">2.1.1.113</ecNumber>
    </recommendedName>
</protein>
<dbReference type="Gene3D" id="3.40.50.150">
    <property type="entry name" value="Vaccinia Virus protein VP39"/>
    <property type="match status" value="2"/>
</dbReference>
<feature type="domain" description="DNA methylase N-4/N-6" evidence="9">
    <location>
        <begin position="11"/>
        <end position="80"/>
    </location>
</feature>
<evidence type="ECO:0000313" key="11">
    <source>
        <dbReference type="Proteomes" id="UP001078443"/>
    </source>
</evidence>
<keyword evidence="7" id="KW-0238">DNA-binding</keyword>
<keyword evidence="3 10" id="KW-0489">Methyltransferase</keyword>
<evidence type="ECO:0000256" key="1">
    <source>
        <dbReference type="ARBA" id="ARBA00010203"/>
    </source>
</evidence>
<dbReference type="EMBL" id="JAPQER010000002">
    <property type="protein sequence ID" value="MCY6483799.1"/>
    <property type="molecule type" value="Genomic_DNA"/>
</dbReference>
<comment type="catalytic activity">
    <reaction evidence="8">
        <text>a 2'-deoxycytidine in DNA + S-adenosyl-L-methionine = an N(4)-methyl-2'-deoxycytidine in DNA + S-adenosyl-L-homocysteine + H(+)</text>
        <dbReference type="Rhea" id="RHEA:16857"/>
        <dbReference type="Rhea" id="RHEA-COMP:11369"/>
        <dbReference type="Rhea" id="RHEA-COMP:13674"/>
        <dbReference type="ChEBI" id="CHEBI:15378"/>
        <dbReference type="ChEBI" id="CHEBI:57856"/>
        <dbReference type="ChEBI" id="CHEBI:59789"/>
        <dbReference type="ChEBI" id="CHEBI:85452"/>
        <dbReference type="ChEBI" id="CHEBI:137933"/>
        <dbReference type="EC" id="2.1.1.113"/>
    </reaction>
</comment>
<keyword evidence="6" id="KW-0680">Restriction system</keyword>
<comment type="similarity">
    <text evidence="1">Belongs to the N(4)/N(6)-methyltransferase family. N(4) subfamily.</text>
</comment>
<evidence type="ECO:0000256" key="6">
    <source>
        <dbReference type="ARBA" id="ARBA00022747"/>
    </source>
</evidence>
<dbReference type="Proteomes" id="UP001078443">
    <property type="component" value="Unassembled WGS sequence"/>
</dbReference>
<organism evidence="10 11">
    <name type="scientific">Clostridium aestuarii</name>
    <dbReference type="NCBI Taxonomy" id="338193"/>
    <lineage>
        <taxon>Bacteria</taxon>
        <taxon>Bacillati</taxon>
        <taxon>Bacillota</taxon>
        <taxon>Clostridia</taxon>
        <taxon>Eubacteriales</taxon>
        <taxon>Clostridiaceae</taxon>
        <taxon>Clostridium</taxon>
    </lineage>
</organism>
<accession>A0ABT4CXR7</accession>
<proteinExistence type="inferred from homology"/>
<evidence type="ECO:0000256" key="7">
    <source>
        <dbReference type="ARBA" id="ARBA00023125"/>
    </source>
</evidence>
<evidence type="ECO:0000256" key="3">
    <source>
        <dbReference type="ARBA" id="ARBA00022603"/>
    </source>
</evidence>
<dbReference type="InterPro" id="IPR017985">
    <property type="entry name" value="MeTrfase_CN4_CS"/>
</dbReference>
<keyword evidence="11" id="KW-1185">Reference proteome</keyword>
<evidence type="ECO:0000259" key="9">
    <source>
        <dbReference type="Pfam" id="PF01555"/>
    </source>
</evidence>
<dbReference type="InterPro" id="IPR002941">
    <property type="entry name" value="DNA_methylase_N4/N6"/>
</dbReference>
<dbReference type="SUPFAM" id="SSF53335">
    <property type="entry name" value="S-adenosyl-L-methionine-dependent methyltransferases"/>
    <property type="match status" value="2"/>
</dbReference>
<evidence type="ECO:0000313" key="10">
    <source>
        <dbReference type="EMBL" id="MCY6483799.1"/>
    </source>
</evidence>
<keyword evidence="5" id="KW-0949">S-adenosyl-L-methionine</keyword>
<reference evidence="10" key="1">
    <citation type="submission" date="2022-12" db="EMBL/GenBank/DDBJ databases">
        <authorList>
            <person name="Wang J."/>
        </authorList>
    </citation>
    <scope>NUCLEOTIDE SEQUENCE</scope>
    <source>
        <strain evidence="10">HY-45-18</strain>
    </source>
</reference>
<dbReference type="GO" id="GO:0032259">
    <property type="term" value="P:methylation"/>
    <property type="evidence" value="ECO:0007669"/>
    <property type="project" value="UniProtKB-KW"/>
</dbReference>
<evidence type="ECO:0000256" key="8">
    <source>
        <dbReference type="ARBA" id="ARBA00049120"/>
    </source>
</evidence>